<name>A0AAC9MWG4_9PSEU</name>
<dbReference type="EMBL" id="CP014859">
    <property type="protein sequence ID" value="AOS61036.1"/>
    <property type="molecule type" value="Genomic_DNA"/>
</dbReference>
<sequence length="113" mass="12705">MLLAVALHAGFQEGPFFYVAKKGERTNHWIDEAAIDLQLSAELVVALTAWDDEYQSIYDRGYPPDSRFPTPEAERAWIEKGKELAARVKTESPVVSSVDYQANGFYDKGTCVF</sequence>
<evidence type="ECO:0000313" key="2">
    <source>
        <dbReference type="Proteomes" id="UP000095210"/>
    </source>
</evidence>
<dbReference type="Proteomes" id="UP000095210">
    <property type="component" value="Chromosome"/>
</dbReference>
<protein>
    <submittedName>
        <fullName evidence="1">Uncharacterized protein</fullName>
    </submittedName>
</protein>
<proteinExistence type="predicted"/>
<keyword evidence="2" id="KW-1185">Reference proteome</keyword>
<dbReference type="AlphaFoldDB" id="A0AAC9MWG4"/>
<gene>
    <name evidence="1" type="ORF">TL08_00960</name>
</gene>
<organism evidence="1 2">
    <name type="scientific">Actinoalloteichus hymeniacidonis</name>
    <dbReference type="NCBI Taxonomy" id="340345"/>
    <lineage>
        <taxon>Bacteria</taxon>
        <taxon>Bacillati</taxon>
        <taxon>Actinomycetota</taxon>
        <taxon>Actinomycetes</taxon>
        <taxon>Pseudonocardiales</taxon>
        <taxon>Pseudonocardiaceae</taxon>
        <taxon>Actinoalloteichus</taxon>
    </lineage>
</organism>
<dbReference type="KEGG" id="ahm:TL08_00960"/>
<dbReference type="RefSeq" id="WP_069845858.1">
    <property type="nucleotide sequence ID" value="NZ_CP014859.1"/>
</dbReference>
<reference evidence="2" key="1">
    <citation type="submission" date="2016-03" db="EMBL/GenBank/DDBJ databases">
        <title>Complete genome sequence of the type strain Actinoalloteichus hymeniacidonis DSM 45092.</title>
        <authorList>
            <person name="Schaffert L."/>
            <person name="Albersmeier A."/>
            <person name="Winkler A."/>
            <person name="Kalinowski J."/>
            <person name="Zotchev S."/>
            <person name="Ruckert C."/>
        </authorList>
    </citation>
    <scope>NUCLEOTIDE SEQUENCE [LARGE SCALE GENOMIC DNA]</scope>
    <source>
        <strain evidence="2">HPA177(T) (DSM 45092(T))</strain>
    </source>
</reference>
<evidence type="ECO:0000313" key="1">
    <source>
        <dbReference type="EMBL" id="AOS61036.1"/>
    </source>
</evidence>
<accession>A0AAC9MWG4</accession>